<organism evidence="1">
    <name type="scientific">Sediminibacterium sp. KACHI17</name>
    <dbReference type="NCBI Taxonomy" id="1751071"/>
    <lineage>
        <taxon>Bacteria</taxon>
        <taxon>Pseudomonadati</taxon>
        <taxon>Bacteroidota</taxon>
        <taxon>Chitinophagia</taxon>
        <taxon>Chitinophagales</taxon>
        <taxon>Chitinophagaceae</taxon>
        <taxon>Sediminibacterium</taxon>
    </lineage>
</organism>
<dbReference type="Pfam" id="PF08713">
    <property type="entry name" value="DNA_alkylation"/>
    <property type="match status" value="1"/>
</dbReference>
<dbReference type="PANTHER" id="PTHR41291:SF1">
    <property type="entry name" value="DNA ALKYLATION REPAIR PROTEIN"/>
    <property type="match status" value="1"/>
</dbReference>
<accession>A0AAT9GGV8</accession>
<dbReference type="EMBL" id="AP029612">
    <property type="protein sequence ID" value="BFG69901.1"/>
    <property type="molecule type" value="Genomic_DNA"/>
</dbReference>
<dbReference type="InterPro" id="IPR016024">
    <property type="entry name" value="ARM-type_fold"/>
</dbReference>
<dbReference type="PANTHER" id="PTHR41291">
    <property type="entry name" value="DNA ALKYLATION REPAIR PROTEIN"/>
    <property type="match status" value="1"/>
</dbReference>
<dbReference type="RefSeq" id="WP_353550201.1">
    <property type="nucleotide sequence ID" value="NZ_AP029612.1"/>
</dbReference>
<dbReference type="Gene3D" id="1.25.10.90">
    <property type="match status" value="1"/>
</dbReference>
<dbReference type="AlphaFoldDB" id="A0AAT9GGV8"/>
<gene>
    <name evidence="1" type="ORF">KACHI17_07820</name>
</gene>
<sequence>MTLEDILSVLQSLGNEKMMAINTKAGAGENQFGVKMGDIRNIAKKLKTNHTLGLELWNAGNIEAQFLAILIMKPDQLSVEQLDQMVEQIDFTHVADWFSNYILKDHPAKETLRIKWLKSNNKWALRAGWSLMAGKIARNADDIDLAALLKQLHKELPQAAPEVQWTMNFALAYIGIHHPAYRKQALDIGEELGIYRDYPVSKGCTSPFAPIWINEMVKRQSK</sequence>
<dbReference type="InterPro" id="IPR014825">
    <property type="entry name" value="DNA_alkylation"/>
</dbReference>
<proteinExistence type="predicted"/>
<name>A0AAT9GGV8_9BACT</name>
<evidence type="ECO:0000313" key="1">
    <source>
        <dbReference type="EMBL" id="BFG69901.1"/>
    </source>
</evidence>
<dbReference type="SUPFAM" id="SSF48371">
    <property type="entry name" value="ARM repeat"/>
    <property type="match status" value="1"/>
</dbReference>
<protein>
    <submittedName>
        <fullName evidence="1">DNA alkylation repair protein</fullName>
    </submittedName>
</protein>
<reference evidence="1" key="1">
    <citation type="submission" date="2024-02" db="EMBL/GenBank/DDBJ databases">
        <title>Sediminibacterium planktonica sp. nov. and Sediminibacterium longus sp. nov., isolated from surface lake and river water.</title>
        <authorList>
            <person name="Watanabe K."/>
            <person name="Takemine S."/>
            <person name="Ishii Y."/>
            <person name="Ogata Y."/>
            <person name="Shindo C."/>
            <person name="Suda W."/>
        </authorList>
    </citation>
    <scope>NUCLEOTIDE SEQUENCE</scope>
    <source>
        <strain evidence="1">KACHI17</strain>
    </source>
</reference>
<dbReference type="CDD" id="cd06561">
    <property type="entry name" value="AlkD_like"/>
    <property type="match status" value="1"/>
</dbReference>